<dbReference type="Proteomes" id="UP000326837">
    <property type="component" value="Chromosome"/>
</dbReference>
<evidence type="ECO:0000256" key="1">
    <source>
        <dbReference type="SAM" id="MobiDB-lite"/>
    </source>
</evidence>
<accession>A0A5K7XDT0</accession>
<protein>
    <submittedName>
        <fullName evidence="3">Uncharacterized protein</fullName>
    </submittedName>
</protein>
<name>A0A5K7XDT0_9BACT</name>
<gene>
    <name evidence="3" type="ORF">PLANPX_4542</name>
</gene>
<feature type="signal peptide" evidence="2">
    <location>
        <begin position="1"/>
        <end position="22"/>
    </location>
</feature>
<dbReference type="RefSeq" id="WP_152100410.1">
    <property type="nucleotide sequence ID" value="NZ_AP021861.1"/>
</dbReference>
<sequence length="220" mass="23786">MKRLLVAAAMLAAVGVSFASFAVGQPAAPAGLPPVKPAAAPTATTAAPAPYHPGANAAQDAEREKIWDSPQMLRARAWVKDYTSHSAKITPAEAKEYEAELANLSPKQMKLWLLKFQHEEEMIQQQQQMFNNSRQADVSQAMALHKQMKKADAAINADETAAAQTEEGSIKQQEAYSQQDALQKSADRDSADTSLETAPFYGGYGGYGGYGYGGVHYHFH</sequence>
<keyword evidence="2" id="KW-0732">Signal</keyword>
<evidence type="ECO:0000313" key="3">
    <source>
        <dbReference type="EMBL" id="BBO34930.1"/>
    </source>
</evidence>
<feature type="region of interest" description="Disordered" evidence="1">
    <location>
        <begin position="158"/>
        <end position="191"/>
    </location>
</feature>
<dbReference type="KEGG" id="lpav:PLANPX_4542"/>
<feature type="chain" id="PRO_5024917597" evidence="2">
    <location>
        <begin position="23"/>
        <end position="220"/>
    </location>
</feature>
<proteinExistence type="predicted"/>
<feature type="compositionally biased region" description="Polar residues" evidence="1">
    <location>
        <begin position="166"/>
        <end position="182"/>
    </location>
</feature>
<dbReference type="EMBL" id="AP021861">
    <property type="protein sequence ID" value="BBO34930.1"/>
    <property type="molecule type" value="Genomic_DNA"/>
</dbReference>
<keyword evidence="4" id="KW-1185">Reference proteome</keyword>
<feature type="compositionally biased region" description="Low complexity" evidence="1">
    <location>
        <begin position="37"/>
        <end position="49"/>
    </location>
</feature>
<dbReference type="AlphaFoldDB" id="A0A5K7XDT0"/>
<reference evidence="4" key="1">
    <citation type="submission" date="2019-10" db="EMBL/GenBank/DDBJ databases">
        <title>Lacipirellula parvula gen. nov., sp. nov., representing a lineage of planctomycetes widespread in freshwater anoxic habitats, and description of the family Lacipirellulaceae.</title>
        <authorList>
            <person name="Dedysh S.N."/>
            <person name="Kulichevskaya I.S."/>
            <person name="Beletsky A.V."/>
            <person name="Rakitin A.L."/>
            <person name="Mardanov A.V."/>
            <person name="Ivanova A.A."/>
            <person name="Saltykova V.X."/>
            <person name="Rijpstra W.I.C."/>
            <person name="Sinninghe Damste J.S."/>
            <person name="Ravin N.V."/>
        </authorList>
    </citation>
    <scope>NUCLEOTIDE SEQUENCE [LARGE SCALE GENOMIC DNA]</scope>
    <source>
        <strain evidence="4">PX69</strain>
    </source>
</reference>
<evidence type="ECO:0000256" key="2">
    <source>
        <dbReference type="SAM" id="SignalP"/>
    </source>
</evidence>
<evidence type="ECO:0000313" key="4">
    <source>
        <dbReference type="Proteomes" id="UP000326837"/>
    </source>
</evidence>
<organism evidence="3 4">
    <name type="scientific">Lacipirellula parvula</name>
    <dbReference type="NCBI Taxonomy" id="2650471"/>
    <lineage>
        <taxon>Bacteria</taxon>
        <taxon>Pseudomonadati</taxon>
        <taxon>Planctomycetota</taxon>
        <taxon>Planctomycetia</taxon>
        <taxon>Pirellulales</taxon>
        <taxon>Lacipirellulaceae</taxon>
        <taxon>Lacipirellula</taxon>
    </lineage>
</organism>
<feature type="region of interest" description="Disordered" evidence="1">
    <location>
        <begin position="36"/>
        <end position="63"/>
    </location>
</feature>